<evidence type="ECO:0000313" key="2">
    <source>
        <dbReference type="EMBL" id="MDR6411319.1"/>
    </source>
</evidence>
<feature type="domain" description="Flagellar motor switch protein FliN-like C-terminal" evidence="1">
    <location>
        <begin position="198"/>
        <end position="272"/>
    </location>
</feature>
<sequence length="278" mass="29059">MSVVPIRWRPLGTRDLEAGKALLTQTIASWQEAWFVDPFLSVEAVDLIAPAGALTLAETARTSLAWSCGPDAWLASASGAFAGVVNRAMDLPKSFAPTDESRPALLANVEAQLVDELLDALRRALAPSTRGVDRLSAANVAGPLPNPHGAARWRLVTDGGEAVLWIVCGAQALWKCLPAPARGATGEPPTCAPRREAIAASTVSVAAMLGQCELSVPQLATLAVGDVITLDRAINAPIALVLEHTRRASRVPVATGNPGRHAGKLSIQLTSIARSETP</sequence>
<keyword evidence="3" id="KW-1185">Reference proteome</keyword>
<reference evidence="2 3" key="1">
    <citation type="submission" date="2023-07" db="EMBL/GenBank/DDBJ databases">
        <title>Sorghum-associated microbial communities from plants grown in Nebraska, USA.</title>
        <authorList>
            <person name="Schachtman D."/>
        </authorList>
    </citation>
    <scope>NUCLEOTIDE SEQUENCE [LARGE SCALE GENOMIC DNA]</scope>
    <source>
        <strain evidence="2 3">DS1316</strain>
    </source>
</reference>
<evidence type="ECO:0000259" key="1">
    <source>
        <dbReference type="Pfam" id="PF01052"/>
    </source>
</evidence>
<dbReference type="SUPFAM" id="SSF101801">
    <property type="entry name" value="Surface presentation of antigens (SPOA)"/>
    <property type="match status" value="1"/>
</dbReference>
<accession>A0ABU1LXD1</accession>
<dbReference type="InterPro" id="IPR001543">
    <property type="entry name" value="FliN-like_C"/>
</dbReference>
<organism evidence="2 3">
    <name type="scientific">Paraburkholderia terricola</name>
    <dbReference type="NCBI Taxonomy" id="169427"/>
    <lineage>
        <taxon>Bacteria</taxon>
        <taxon>Pseudomonadati</taxon>
        <taxon>Pseudomonadota</taxon>
        <taxon>Betaproteobacteria</taxon>
        <taxon>Burkholderiales</taxon>
        <taxon>Burkholderiaceae</taxon>
        <taxon>Paraburkholderia</taxon>
    </lineage>
</organism>
<proteinExistence type="predicted"/>
<comment type="caution">
    <text evidence="2">The sequence shown here is derived from an EMBL/GenBank/DDBJ whole genome shotgun (WGS) entry which is preliminary data.</text>
</comment>
<dbReference type="RefSeq" id="WP_310124401.1">
    <property type="nucleotide sequence ID" value="NZ_JAVDQV010000011.1"/>
</dbReference>
<dbReference type="Pfam" id="PF01052">
    <property type="entry name" value="FliMN_C"/>
    <property type="match status" value="1"/>
</dbReference>
<name>A0ABU1LXD1_9BURK</name>
<dbReference type="InterPro" id="IPR036429">
    <property type="entry name" value="SpoA-like_sf"/>
</dbReference>
<evidence type="ECO:0000313" key="3">
    <source>
        <dbReference type="Proteomes" id="UP001264340"/>
    </source>
</evidence>
<dbReference type="EMBL" id="JAVDRP010000010">
    <property type="protein sequence ID" value="MDR6411319.1"/>
    <property type="molecule type" value="Genomic_DNA"/>
</dbReference>
<dbReference type="Proteomes" id="UP001264340">
    <property type="component" value="Unassembled WGS sequence"/>
</dbReference>
<gene>
    <name evidence="2" type="ORF">J2804_004747</name>
</gene>
<dbReference type="Gene3D" id="2.30.330.10">
    <property type="entry name" value="SpoA-like"/>
    <property type="match status" value="1"/>
</dbReference>
<protein>
    <recommendedName>
        <fullName evidence="1">Flagellar motor switch protein FliN-like C-terminal domain-containing protein</fullName>
    </recommendedName>
</protein>